<feature type="domain" description="HTH marR-type" evidence="4">
    <location>
        <begin position="40"/>
        <end position="88"/>
    </location>
</feature>
<reference evidence="5 6" key="1">
    <citation type="submission" date="2019-08" db="EMBL/GenBank/DDBJ databases">
        <title>Luteimonas viscosus sp. nov., isolated from soil of a sunflower field.</title>
        <authorList>
            <person name="Jianli Z."/>
            <person name="Ying Z."/>
        </authorList>
    </citation>
    <scope>NUCLEOTIDE SEQUENCE [LARGE SCALE GENOMIC DNA]</scope>
    <source>
        <strain evidence="5 6">XBU10</strain>
    </source>
</reference>
<keyword evidence="6" id="KW-1185">Reference proteome</keyword>
<dbReference type="InterPro" id="IPR036388">
    <property type="entry name" value="WH-like_DNA-bd_sf"/>
</dbReference>
<dbReference type="GO" id="GO:0003700">
    <property type="term" value="F:DNA-binding transcription factor activity"/>
    <property type="evidence" value="ECO:0007669"/>
    <property type="project" value="InterPro"/>
</dbReference>
<dbReference type="Gene3D" id="1.10.10.10">
    <property type="entry name" value="Winged helix-like DNA-binding domain superfamily/Winged helix DNA-binding domain"/>
    <property type="match status" value="1"/>
</dbReference>
<keyword evidence="1" id="KW-0805">Transcription regulation</keyword>
<dbReference type="AlphaFoldDB" id="A0A5D4XM28"/>
<evidence type="ECO:0000256" key="2">
    <source>
        <dbReference type="ARBA" id="ARBA00023125"/>
    </source>
</evidence>
<dbReference type="InterPro" id="IPR039422">
    <property type="entry name" value="MarR/SlyA-like"/>
</dbReference>
<dbReference type="PANTHER" id="PTHR33164:SF64">
    <property type="entry name" value="TRANSCRIPTIONAL REGULATOR SLYA"/>
    <property type="match status" value="1"/>
</dbReference>
<evidence type="ECO:0000256" key="3">
    <source>
        <dbReference type="ARBA" id="ARBA00023163"/>
    </source>
</evidence>
<dbReference type="Pfam" id="PF12802">
    <property type="entry name" value="MarR_2"/>
    <property type="match status" value="1"/>
</dbReference>
<protein>
    <submittedName>
        <fullName evidence="5">MarR family transcriptional regulator</fullName>
    </submittedName>
</protein>
<dbReference type="Proteomes" id="UP000324973">
    <property type="component" value="Unassembled WGS sequence"/>
</dbReference>
<dbReference type="GO" id="GO:0003677">
    <property type="term" value="F:DNA binding"/>
    <property type="evidence" value="ECO:0007669"/>
    <property type="project" value="UniProtKB-KW"/>
</dbReference>
<dbReference type="SUPFAM" id="SSF46785">
    <property type="entry name" value="Winged helix' DNA-binding domain"/>
    <property type="match status" value="1"/>
</dbReference>
<keyword evidence="2" id="KW-0238">DNA-binding</keyword>
<comment type="caution">
    <text evidence="5">The sequence shown here is derived from an EMBL/GenBank/DDBJ whole genome shotgun (WGS) entry which is preliminary data.</text>
</comment>
<dbReference type="EMBL" id="VTFT01000002">
    <property type="protein sequence ID" value="TYT23962.1"/>
    <property type="molecule type" value="Genomic_DNA"/>
</dbReference>
<evidence type="ECO:0000313" key="6">
    <source>
        <dbReference type="Proteomes" id="UP000324973"/>
    </source>
</evidence>
<proteinExistence type="predicted"/>
<gene>
    <name evidence="5" type="ORF">FZO89_15995</name>
</gene>
<evidence type="ECO:0000259" key="4">
    <source>
        <dbReference type="Pfam" id="PF12802"/>
    </source>
</evidence>
<organism evidence="5 6">
    <name type="scientific">Luteimonas viscosa</name>
    <dbReference type="NCBI Taxonomy" id="1132694"/>
    <lineage>
        <taxon>Bacteria</taxon>
        <taxon>Pseudomonadati</taxon>
        <taxon>Pseudomonadota</taxon>
        <taxon>Gammaproteobacteria</taxon>
        <taxon>Lysobacterales</taxon>
        <taxon>Lysobacteraceae</taxon>
        <taxon>Luteimonas</taxon>
    </lineage>
</organism>
<dbReference type="OrthoDB" id="3211876at2"/>
<accession>A0A5D4XM28</accession>
<dbReference type="GO" id="GO:0006950">
    <property type="term" value="P:response to stress"/>
    <property type="evidence" value="ECO:0007669"/>
    <property type="project" value="TreeGrafter"/>
</dbReference>
<dbReference type="InterPro" id="IPR036390">
    <property type="entry name" value="WH_DNA-bd_sf"/>
</dbReference>
<sequence>MDRQATLGTLLRALLDQLDPAVERAYADLGLHFRPRFTPVVRVLRDAGPVRIKEVAERCGLSHSALSQTVSAMVAEGWIKVAQGADARERVLRLTAKANRALPLLEAQWQATAQAARSLSGDVGVSLEDTLATALRALQQRSFDERIREAVGARIPRRVD</sequence>
<dbReference type="RefSeq" id="WP_149104663.1">
    <property type="nucleotide sequence ID" value="NZ_VTFT01000002.1"/>
</dbReference>
<dbReference type="InterPro" id="IPR000835">
    <property type="entry name" value="HTH_MarR-typ"/>
</dbReference>
<evidence type="ECO:0000313" key="5">
    <source>
        <dbReference type="EMBL" id="TYT23962.1"/>
    </source>
</evidence>
<keyword evidence="3" id="KW-0804">Transcription</keyword>
<name>A0A5D4XM28_9GAMM</name>
<evidence type="ECO:0000256" key="1">
    <source>
        <dbReference type="ARBA" id="ARBA00023015"/>
    </source>
</evidence>
<dbReference type="PANTHER" id="PTHR33164">
    <property type="entry name" value="TRANSCRIPTIONAL REGULATOR, MARR FAMILY"/>
    <property type="match status" value="1"/>
</dbReference>